<organism evidence="6">
    <name type="scientific">Acidobacterium capsulatum</name>
    <dbReference type="NCBI Taxonomy" id="33075"/>
    <lineage>
        <taxon>Bacteria</taxon>
        <taxon>Pseudomonadati</taxon>
        <taxon>Acidobacteriota</taxon>
        <taxon>Terriglobia</taxon>
        <taxon>Terriglobales</taxon>
        <taxon>Acidobacteriaceae</taxon>
        <taxon>Acidobacterium</taxon>
    </lineage>
</organism>
<evidence type="ECO:0000256" key="1">
    <source>
        <dbReference type="ARBA" id="ARBA00022741"/>
    </source>
</evidence>
<protein>
    <submittedName>
        <fullName evidence="6">HIT domain-containing protein</fullName>
    </submittedName>
</protein>
<feature type="binding site" evidence="3">
    <location>
        <position position="80"/>
    </location>
    <ligand>
        <name>substrate</name>
    </ligand>
</feature>
<feature type="active site" description="Tele-AMP-histidine intermediate" evidence="2">
    <location>
        <position position="150"/>
    </location>
</feature>
<name>A0A7V5CS77_9BACT</name>
<dbReference type="InterPro" id="IPR052908">
    <property type="entry name" value="AP-4-A_phosphorylase"/>
</dbReference>
<evidence type="ECO:0000256" key="3">
    <source>
        <dbReference type="PIRSR" id="PIRSR639383-2"/>
    </source>
</evidence>
<evidence type="ECO:0000259" key="5">
    <source>
        <dbReference type="PROSITE" id="PS51084"/>
    </source>
</evidence>
<dbReference type="PANTHER" id="PTHR42997:SF1">
    <property type="entry name" value="AP-4-A PHOSPHORYLASE"/>
    <property type="match status" value="1"/>
</dbReference>
<evidence type="ECO:0000256" key="4">
    <source>
        <dbReference type="PROSITE-ProRule" id="PRU00464"/>
    </source>
</evidence>
<sequence>MDYLWTPWRYAYVTSAEKALRPGIAPELDAYYPAGQESRCVFCNLLGSVDAAIAAGMPPDDAEQAALLVARGRHNYLCLNRFPYTAGHVMVVPYVHQASLAALAPEAAQEMMAMAQKVEQVLAGVYHPEGFNFGLNLGKAAGAGVDTHLHLHAMPRWTGDTNFMTVVAETRILPEDLKVTWQRLRTAWAE</sequence>
<dbReference type="InterPro" id="IPR011146">
    <property type="entry name" value="HIT-like"/>
</dbReference>
<dbReference type="GO" id="GO:0003824">
    <property type="term" value="F:catalytic activity"/>
    <property type="evidence" value="ECO:0007669"/>
    <property type="project" value="InterPro"/>
</dbReference>
<keyword evidence="1" id="KW-0547">Nucleotide-binding</keyword>
<feature type="short sequence motif" description="Histidine triad motif" evidence="4">
    <location>
        <begin position="148"/>
        <end position="152"/>
    </location>
</feature>
<dbReference type="Gene3D" id="3.30.428.10">
    <property type="entry name" value="HIT-like"/>
    <property type="match status" value="1"/>
</dbReference>
<dbReference type="EMBL" id="DTKL01000009">
    <property type="protein sequence ID" value="HGY93209.1"/>
    <property type="molecule type" value="Genomic_DNA"/>
</dbReference>
<proteinExistence type="predicted"/>
<dbReference type="InterPro" id="IPR039383">
    <property type="entry name" value="FHIT"/>
</dbReference>
<dbReference type="SUPFAM" id="SSF54197">
    <property type="entry name" value="HIT-like"/>
    <property type="match status" value="1"/>
</dbReference>
<dbReference type="CDD" id="cd01275">
    <property type="entry name" value="FHIT"/>
    <property type="match status" value="1"/>
</dbReference>
<evidence type="ECO:0000313" key="6">
    <source>
        <dbReference type="EMBL" id="HGY93209.1"/>
    </source>
</evidence>
<dbReference type="GO" id="GO:0000166">
    <property type="term" value="F:nucleotide binding"/>
    <property type="evidence" value="ECO:0007669"/>
    <property type="project" value="UniProtKB-KW"/>
</dbReference>
<reference evidence="6" key="1">
    <citation type="journal article" date="2020" name="mSystems">
        <title>Genome- and Community-Level Interaction Insights into Carbon Utilization and Element Cycling Functions of Hydrothermarchaeota in Hydrothermal Sediment.</title>
        <authorList>
            <person name="Zhou Z."/>
            <person name="Liu Y."/>
            <person name="Xu W."/>
            <person name="Pan J."/>
            <person name="Luo Z.H."/>
            <person name="Li M."/>
        </authorList>
    </citation>
    <scope>NUCLEOTIDE SEQUENCE [LARGE SCALE GENOMIC DNA]</scope>
    <source>
        <strain evidence="6">SpSt-855</strain>
    </source>
</reference>
<comment type="caution">
    <text evidence="6">The sequence shown here is derived from an EMBL/GenBank/DDBJ whole genome shotgun (WGS) entry which is preliminary data.</text>
</comment>
<dbReference type="AlphaFoldDB" id="A0A7V5CS77"/>
<evidence type="ECO:0000256" key="2">
    <source>
        <dbReference type="PIRSR" id="PIRSR639383-1"/>
    </source>
</evidence>
<feature type="domain" description="HIT" evidence="5">
    <location>
        <begin position="55"/>
        <end position="163"/>
    </location>
</feature>
<gene>
    <name evidence="6" type="ORF">ENW50_00750</name>
</gene>
<accession>A0A7V5CS77</accession>
<dbReference type="InterPro" id="IPR036265">
    <property type="entry name" value="HIT-like_sf"/>
</dbReference>
<feature type="binding site" evidence="3">
    <location>
        <begin position="142"/>
        <end position="145"/>
    </location>
    <ligand>
        <name>substrate</name>
    </ligand>
</feature>
<dbReference type="Pfam" id="PF01230">
    <property type="entry name" value="HIT"/>
    <property type="match status" value="1"/>
</dbReference>
<dbReference type="PROSITE" id="PS51084">
    <property type="entry name" value="HIT_2"/>
    <property type="match status" value="1"/>
</dbReference>
<feature type="binding site" evidence="3">
    <location>
        <position position="152"/>
    </location>
    <ligand>
        <name>substrate</name>
    </ligand>
</feature>
<dbReference type="PANTHER" id="PTHR42997">
    <property type="entry name" value="HIT FAMILY HYDROLASE"/>
    <property type="match status" value="1"/>
</dbReference>